<evidence type="ECO:0000313" key="3">
    <source>
        <dbReference type="Proteomes" id="UP001150062"/>
    </source>
</evidence>
<comment type="caution">
    <text evidence="2">The sequence shown here is derived from an EMBL/GenBank/DDBJ whole genome shotgun (WGS) entry which is preliminary data.</text>
</comment>
<accession>A0ABQ8YIL0</accession>
<dbReference type="Pfam" id="PF13843">
    <property type="entry name" value="DDE_Tnp_1_7"/>
    <property type="match status" value="2"/>
</dbReference>
<dbReference type="EMBL" id="JAOAOG010000164">
    <property type="protein sequence ID" value="KAJ6244432.1"/>
    <property type="molecule type" value="Genomic_DNA"/>
</dbReference>
<evidence type="ECO:0000313" key="2">
    <source>
        <dbReference type="EMBL" id="KAJ6244432.1"/>
    </source>
</evidence>
<protein>
    <submittedName>
        <fullName evidence="2">Piggybac transposable element-derived protein</fullName>
    </submittedName>
</protein>
<dbReference type="PANTHER" id="PTHR46599:SF3">
    <property type="entry name" value="PIGGYBAC TRANSPOSABLE ELEMENT-DERIVED PROTEIN 4"/>
    <property type="match status" value="1"/>
</dbReference>
<gene>
    <name evidence="2" type="ORF">M0813_02397</name>
</gene>
<dbReference type="InterPro" id="IPR029526">
    <property type="entry name" value="PGBD"/>
</dbReference>
<dbReference type="PANTHER" id="PTHR46599">
    <property type="entry name" value="PIGGYBAC TRANSPOSABLE ELEMENT-DERIVED PROTEIN 4"/>
    <property type="match status" value="1"/>
</dbReference>
<reference evidence="2" key="1">
    <citation type="submission" date="2022-08" db="EMBL/GenBank/DDBJ databases">
        <title>Novel sulfate-reducing endosymbionts in the free-living metamonad Anaeramoeba.</title>
        <authorList>
            <person name="Jerlstrom-Hultqvist J."/>
            <person name="Cepicka I."/>
            <person name="Gallot-Lavallee L."/>
            <person name="Salas-Leiva D."/>
            <person name="Curtis B.A."/>
            <person name="Zahonova K."/>
            <person name="Pipaliya S."/>
            <person name="Dacks J."/>
            <person name="Roger A.J."/>
        </authorList>
    </citation>
    <scope>NUCLEOTIDE SEQUENCE</scope>
    <source>
        <strain evidence="2">Schooner1</strain>
    </source>
</reference>
<feature type="domain" description="PiggyBac transposable element-derived protein" evidence="1">
    <location>
        <begin position="285"/>
        <end position="360"/>
    </location>
</feature>
<sequence>MGIHPNTDISDHWKKNSILETKWIKDIMSRGRFQAIHRCWRFGNKTGFDLVRKIIKKKCMENWELSNQVVIDETLIKSKCRCRMIVRMPRKPQKQGLKIWVLADSDNYYYCWDLYMGEPETTHETLIKLTKFLPIEKYPKFYFKVIADAYFGSTNSVRELLDIGVNFTLMCRKDRTSQIFKNSLGKLVDNGKWRSCYRDFELGINEENSVLENLVDQINLDQNKNLTFNFGHSATSSIFHKNSLLCKEIQNSNFNDEIIPPKEKKETKRVIATFFKDKKRRKKGSNDVCLVSNCYDDSPMEVKRKNSPTKIKPRVCYQYSKEMDYVDKANQNIHTCLFNHRNKSWKRALLFYFFKIIMHNTQVIYRKNNDKELLKKNNTKETKYFLIKLAEELVGKKSNTSNIIHILKELIIEQIASIAVNNLKKVHQPHFIVLNVKFISIKSVLKLHIGV</sequence>
<proteinExistence type="predicted"/>
<organism evidence="2 3">
    <name type="scientific">Anaeramoeba flamelloides</name>
    <dbReference type="NCBI Taxonomy" id="1746091"/>
    <lineage>
        <taxon>Eukaryota</taxon>
        <taxon>Metamonada</taxon>
        <taxon>Anaeramoebidae</taxon>
        <taxon>Anaeramoeba</taxon>
    </lineage>
</organism>
<feature type="domain" description="PiggyBac transposable element-derived protein" evidence="1">
    <location>
        <begin position="1"/>
        <end position="176"/>
    </location>
</feature>
<evidence type="ECO:0000259" key="1">
    <source>
        <dbReference type="Pfam" id="PF13843"/>
    </source>
</evidence>
<dbReference type="Proteomes" id="UP001150062">
    <property type="component" value="Unassembled WGS sequence"/>
</dbReference>
<name>A0ABQ8YIL0_9EUKA</name>
<keyword evidence="3" id="KW-1185">Reference proteome</keyword>